<dbReference type="GO" id="GO:0000287">
    <property type="term" value="F:magnesium ion binding"/>
    <property type="evidence" value="ECO:0007669"/>
    <property type="project" value="InterPro"/>
</dbReference>
<reference evidence="5" key="1">
    <citation type="submission" date="2014-08" db="EMBL/GenBank/DDBJ databases">
        <authorList>
            <person name="Sharma Rahul"/>
            <person name="Thines Marco"/>
        </authorList>
    </citation>
    <scope>NUCLEOTIDE SEQUENCE</scope>
</reference>
<dbReference type="InterPro" id="IPR055066">
    <property type="entry name" value="AASDHPPT_N"/>
</dbReference>
<evidence type="ECO:0000313" key="5">
    <source>
        <dbReference type="EMBL" id="CED84613.1"/>
    </source>
</evidence>
<evidence type="ECO:0000259" key="3">
    <source>
        <dbReference type="Pfam" id="PF01648"/>
    </source>
</evidence>
<evidence type="ECO:0000256" key="2">
    <source>
        <dbReference type="ARBA" id="ARBA00022679"/>
    </source>
</evidence>
<dbReference type="GO" id="GO:0019878">
    <property type="term" value="P:lysine biosynthetic process via aminoadipic acid"/>
    <property type="evidence" value="ECO:0007669"/>
    <property type="project" value="TreeGrafter"/>
</dbReference>
<dbReference type="PANTHER" id="PTHR12215:SF10">
    <property type="entry name" value="L-AMINOADIPATE-SEMIALDEHYDE DEHYDROGENASE-PHOSPHOPANTETHEINYL TRANSFERASE"/>
    <property type="match status" value="1"/>
</dbReference>
<dbReference type="GO" id="GO:0005829">
    <property type="term" value="C:cytosol"/>
    <property type="evidence" value="ECO:0007669"/>
    <property type="project" value="TreeGrafter"/>
</dbReference>
<dbReference type="Pfam" id="PF01648">
    <property type="entry name" value="ACPS"/>
    <property type="match status" value="1"/>
</dbReference>
<dbReference type="AlphaFoldDB" id="A0A0F7SWX5"/>
<dbReference type="EC" id="2.7.8.7" evidence="1"/>
<dbReference type="InterPro" id="IPR037143">
    <property type="entry name" value="4-PPantetheinyl_Trfase_dom_sf"/>
</dbReference>
<dbReference type="EMBL" id="LN483166">
    <property type="protein sequence ID" value="CED84613.1"/>
    <property type="molecule type" value="Genomic_DNA"/>
</dbReference>
<dbReference type="InterPro" id="IPR050559">
    <property type="entry name" value="P-Pant_transferase_sf"/>
</dbReference>
<feature type="domain" description="4'-phosphopantetheinyl transferase" evidence="3">
    <location>
        <begin position="113"/>
        <end position="200"/>
    </location>
</feature>
<dbReference type="SUPFAM" id="SSF56214">
    <property type="entry name" value="4'-phosphopantetheinyl transferase"/>
    <property type="match status" value="2"/>
</dbReference>
<sequence length="305" mass="34141">MLTRPLRLIAVDVSRWDPSQETFNQLLDFVDEPSAVRIKRFRHRSDALRSLVGRLLPIYVLQHTIPVKTPVEFKLGSHGRPYIATPSTDSPFDYNISHDGPWVIGAFTFGGKVGVDVMSLDLPDGIESTFDLREALYDQLSPSERTTISLLANKSSEQPGKREEEERIYLVRLWMYKESLSKLIGLGASLPFSDLSFDLPPPFDLSSSNQSRSELAIKILSVHGSVSRIFPPLSEMMFREIQLPIVPPQQTPSGVVLTTALIPTLPTTNDNGGDNDDYHERLELIEVEHVISGVWKSQNGSSNRT</sequence>
<evidence type="ECO:0000259" key="4">
    <source>
        <dbReference type="Pfam" id="PF22624"/>
    </source>
</evidence>
<dbReference type="Pfam" id="PF22624">
    <property type="entry name" value="AASDHPPT_N"/>
    <property type="match status" value="1"/>
</dbReference>
<keyword evidence="2 5" id="KW-0808">Transferase</keyword>
<dbReference type="PANTHER" id="PTHR12215">
    <property type="entry name" value="PHOSPHOPANTETHEINE TRANSFERASE"/>
    <property type="match status" value="1"/>
</dbReference>
<dbReference type="Gene3D" id="3.90.470.20">
    <property type="entry name" value="4'-phosphopantetheinyl transferase domain"/>
    <property type="match status" value="1"/>
</dbReference>
<evidence type="ECO:0000256" key="1">
    <source>
        <dbReference type="ARBA" id="ARBA00013172"/>
    </source>
</evidence>
<organism evidence="5">
    <name type="scientific">Phaffia rhodozyma</name>
    <name type="common">Yeast</name>
    <name type="synonym">Xanthophyllomyces dendrorhous</name>
    <dbReference type="NCBI Taxonomy" id="264483"/>
    <lineage>
        <taxon>Eukaryota</taxon>
        <taxon>Fungi</taxon>
        <taxon>Dikarya</taxon>
        <taxon>Basidiomycota</taxon>
        <taxon>Agaricomycotina</taxon>
        <taxon>Tremellomycetes</taxon>
        <taxon>Cystofilobasidiales</taxon>
        <taxon>Mrakiaceae</taxon>
        <taxon>Phaffia</taxon>
    </lineage>
</organism>
<proteinExistence type="predicted"/>
<dbReference type="InterPro" id="IPR008278">
    <property type="entry name" value="4-PPantetheinyl_Trfase_dom"/>
</dbReference>
<protein>
    <recommendedName>
        <fullName evidence="1">holo-[acyl-carrier-protein] synthase</fullName>
        <ecNumber evidence="1">2.7.8.7</ecNumber>
    </recommendedName>
</protein>
<dbReference type="GO" id="GO:0008897">
    <property type="term" value="F:holo-[acyl-carrier-protein] synthase activity"/>
    <property type="evidence" value="ECO:0007669"/>
    <property type="project" value="UniProtKB-EC"/>
</dbReference>
<name>A0A0F7SWX5_PHARH</name>
<accession>A0A0F7SWX5</accession>
<feature type="domain" description="4'-phosphopantetheinyl transferase N-terminal" evidence="4">
    <location>
        <begin position="15"/>
        <end position="106"/>
    </location>
</feature>